<name>A0A6L3ZG81_9FLAO</name>
<evidence type="ECO:0000313" key="2">
    <source>
        <dbReference type="Proteomes" id="UP000484164"/>
    </source>
</evidence>
<proteinExistence type="predicted"/>
<sequence>MSTALGGIIAGVGMQSMGAWPKWLGGNDVSDEGCSCQDYKPVNEERNFHWLICPIKCAWGWRDTGMQTTAIIHYDYSCEEHGHQVVLQKN</sequence>
<gene>
    <name evidence="1" type="ORF">F8C82_01230</name>
</gene>
<reference evidence="1 2" key="1">
    <citation type="submission" date="2019-10" db="EMBL/GenBank/DDBJ databases">
        <title>Genome sequence of Phaeocystidibacter marisrubri JCM30614 (type strain).</title>
        <authorList>
            <person name="Bowman J.P."/>
        </authorList>
    </citation>
    <scope>NUCLEOTIDE SEQUENCE [LARGE SCALE GENOMIC DNA]</scope>
    <source>
        <strain evidence="1 2">JCM 30614</strain>
    </source>
</reference>
<comment type="caution">
    <text evidence="1">The sequence shown here is derived from an EMBL/GenBank/DDBJ whole genome shotgun (WGS) entry which is preliminary data.</text>
</comment>
<dbReference type="RefSeq" id="WP_151691617.1">
    <property type="nucleotide sequence ID" value="NZ_BMGX01000002.1"/>
</dbReference>
<protein>
    <submittedName>
        <fullName evidence="1">Uncharacterized protein</fullName>
    </submittedName>
</protein>
<organism evidence="1 2">
    <name type="scientific">Phaeocystidibacter marisrubri</name>
    <dbReference type="NCBI Taxonomy" id="1577780"/>
    <lineage>
        <taxon>Bacteria</taxon>
        <taxon>Pseudomonadati</taxon>
        <taxon>Bacteroidota</taxon>
        <taxon>Flavobacteriia</taxon>
        <taxon>Flavobacteriales</taxon>
        <taxon>Phaeocystidibacteraceae</taxon>
        <taxon>Phaeocystidibacter</taxon>
    </lineage>
</organism>
<dbReference type="Proteomes" id="UP000484164">
    <property type="component" value="Unassembled WGS sequence"/>
</dbReference>
<dbReference type="AlphaFoldDB" id="A0A6L3ZG81"/>
<dbReference type="EMBL" id="WBVQ01000001">
    <property type="protein sequence ID" value="KAB2817046.1"/>
    <property type="molecule type" value="Genomic_DNA"/>
</dbReference>
<accession>A0A6L3ZG81</accession>
<evidence type="ECO:0000313" key="1">
    <source>
        <dbReference type="EMBL" id="KAB2817046.1"/>
    </source>
</evidence>
<dbReference type="OrthoDB" id="1473582at2"/>
<keyword evidence="2" id="KW-1185">Reference proteome</keyword>